<keyword evidence="3" id="KW-1185">Reference proteome</keyword>
<organism evidence="2 3">
    <name type="scientific">Lactobacillus phage LfeInf</name>
    <dbReference type="NCBI Taxonomy" id="1567484"/>
    <lineage>
        <taxon>Viruses</taxon>
        <taxon>Duplodnaviria</taxon>
        <taxon>Heunggongvirae</taxon>
        <taxon>Uroviricota</taxon>
        <taxon>Caudoviricetes</taxon>
        <taxon>Herelleviridae</taxon>
        <taxon>Hopescreekvirus</taxon>
        <taxon>Hopescreekvirus LfeInf</taxon>
    </lineage>
</organism>
<evidence type="ECO:0000313" key="3">
    <source>
        <dbReference type="Proteomes" id="UP000030922"/>
    </source>
</evidence>
<dbReference type="Proteomes" id="UP000030922">
    <property type="component" value="Segment"/>
</dbReference>
<accession>A0A0A7NNM0</accession>
<gene>
    <name evidence="2" type="ORF">LfeInf_019</name>
</gene>
<dbReference type="KEGG" id="vg:26793807"/>
<reference evidence="3" key="1">
    <citation type="submission" date="2014-10" db="EMBL/GenBank/DDBJ databases">
        <title>Characterization of Lactobacillus fermentum phage vB_S_LfeInf.</title>
        <authorList>
            <person name="Liu M."/>
            <person name="Gill J.J."/>
            <person name="Berry J."/>
            <person name="Young R.III."/>
            <person name="Summer E.J."/>
        </authorList>
    </citation>
    <scope>NUCLEOTIDE SEQUENCE [LARGE SCALE GENOMIC DNA]</scope>
</reference>
<feature type="compositionally biased region" description="Low complexity" evidence="1">
    <location>
        <begin position="1"/>
        <end position="16"/>
    </location>
</feature>
<proteinExistence type="predicted"/>
<dbReference type="EMBL" id="KP054477">
    <property type="protein sequence ID" value="AIZ94645.1"/>
    <property type="molecule type" value="Genomic_DNA"/>
</dbReference>
<protein>
    <submittedName>
        <fullName evidence="2">Uncharacterized protein</fullName>
    </submittedName>
</protein>
<evidence type="ECO:0000256" key="1">
    <source>
        <dbReference type="SAM" id="MobiDB-lite"/>
    </source>
</evidence>
<evidence type="ECO:0000313" key="2">
    <source>
        <dbReference type="EMBL" id="AIZ94645.1"/>
    </source>
</evidence>
<name>A0A0A7NNM0_9CAUD</name>
<feature type="region of interest" description="Disordered" evidence="1">
    <location>
        <begin position="1"/>
        <end position="28"/>
    </location>
</feature>
<sequence>MADSNKSSSNSNNSSNAQAESSKLMLVPEEITPVASPTDKETLRYAHSVSYVPSVVISTIEGTYPLVPRNYSHYLPNGAREDFIDDIISLQTQNLMSNDIPTCTITLGDQYDWSSVLSVNDLIRIDLVLPVGSSGNNDGLKPNVSLANKRWQLKTSGSGDNTTYSTEFEDTISYFQGDANTQVDSIKYNIYYGLISSLSRNTSYSSNQTTYTIVGQGMAKILSSIQLASFSELSANLSGYQMLPDDEKTGIAFGNHTSANIIKQIINRFILQNQGGSNTYDFESVNDNSYGIGITTRSTAVQVDWWGDLMGNAISEDTYSAYMDSIANNGDNS</sequence>
<dbReference type="RefSeq" id="YP_009222257.1">
    <property type="nucleotide sequence ID" value="NC_029058.1"/>
</dbReference>
<reference evidence="2 3" key="2">
    <citation type="journal article" date="2015" name="Biotechnol. Biofuels">
        <title>Bacteriophage application restores ethanol fermentation characteristics disrupted by Lactobacillus fermentum.</title>
        <authorList>
            <person name="Liu M."/>
            <person name="Bischoff K.M."/>
            <person name="Gill J.J."/>
            <person name="Mire-Criscione M.D."/>
            <person name="Berry J.D."/>
            <person name="Young R."/>
            <person name="Summer E.J."/>
        </authorList>
    </citation>
    <scope>NUCLEOTIDE SEQUENCE [LARGE SCALE GENOMIC DNA]</scope>
</reference>
<dbReference type="GeneID" id="26793807"/>